<reference evidence="2" key="1">
    <citation type="submission" date="2011-08" db="EMBL/GenBank/DDBJ databases">
        <title>The draft genome of Latimeria chalumnae.</title>
        <authorList>
            <person name="Di Palma F."/>
            <person name="Alfoldi J."/>
            <person name="Johnson J."/>
            <person name="Berlin A."/>
            <person name="Gnerre S."/>
            <person name="Jaffe D."/>
            <person name="MacCallum I."/>
            <person name="Young S."/>
            <person name="Walker B.J."/>
            <person name="Lander E."/>
            <person name="Lindblad-Toh K."/>
        </authorList>
    </citation>
    <scope>NUCLEOTIDE SEQUENCE [LARGE SCALE GENOMIC DNA]</scope>
    <source>
        <strain evidence="2">Wild caught</strain>
    </source>
</reference>
<dbReference type="PANTHER" id="PTHR37162">
    <property type="entry name" value="HAT FAMILY DIMERISATION DOMAINCONTAINING PROTEIN-RELATED"/>
    <property type="match status" value="1"/>
</dbReference>
<evidence type="ECO:0000313" key="2">
    <source>
        <dbReference type="Proteomes" id="UP000008672"/>
    </source>
</evidence>
<dbReference type="GeneTree" id="ENSGT00660000097027"/>
<evidence type="ECO:0008006" key="3">
    <source>
        <dbReference type="Google" id="ProtNLM"/>
    </source>
</evidence>
<dbReference type="HOGENOM" id="CLU_078405_0_0_1"/>
<keyword evidence="2" id="KW-1185">Reference proteome</keyword>
<protein>
    <recommendedName>
        <fullName evidence="3">DUF4371 domain-containing protein</fullName>
    </recommendedName>
</protein>
<dbReference type="SUPFAM" id="SSF53098">
    <property type="entry name" value="Ribonuclease H-like"/>
    <property type="match status" value="1"/>
</dbReference>
<reference evidence="1" key="2">
    <citation type="submission" date="2025-08" db="UniProtKB">
        <authorList>
            <consortium name="Ensembl"/>
        </authorList>
    </citation>
    <scope>IDENTIFICATION</scope>
</reference>
<organism evidence="1 2">
    <name type="scientific">Latimeria chalumnae</name>
    <name type="common">Coelacanth</name>
    <dbReference type="NCBI Taxonomy" id="7897"/>
    <lineage>
        <taxon>Eukaryota</taxon>
        <taxon>Metazoa</taxon>
        <taxon>Chordata</taxon>
        <taxon>Craniata</taxon>
        <taxon>Vertebrata</taxon>
        <taxon>Euteleostomi</taxon>
        <taxon>Coelacanthiformes</taxon>
        <taxon>Coelacanthidae</taxon>
        <taxon>Latimeria</taxon>
    </lineage>
</organism>
<dbReference type="Proteomes" id="UP000008672">
    <property type="component" value="Unassembled WGS sequence"/>
</dbReference>
<name>H3AA92_LATCH</name>
<sequence>IHCGRTKVKALVENVLVPQSLKLAVKDIGSSSFSIATDASNKGNTKLFPVAVCYFNRQGNLHNFFEDADETSAEIANNLRDCLQNTGLIDNKIVAYGAEIIENTRRLNLLNHVPGHCSTHIVHNTAKHGLKMLSYDVENLVIKVYSEFSSSAKKISELKEFFNFIETEYSEILRHVPTRFLTLLAAVDRLLKNWPVLKSYFVSQGEENVSCTIWTFISEQEEAVSDDGNLTLPELYIYFVHNVMNQFNNIIKILESNHIQVTEVYATFNKLRREFLNRQEKGFYGYKDVLLALKNLTVCNDVESTLSQQ</sequence>
<dbReference type="EMBL" id="AFYH01068780">
    <property type="status" value="NOT_ANNOTATED_CDS"/>
    <property type="molecule type" value="Genomic_DNA"/>
</dbReference>
<accession>H3AA92</accession>
<dbReference type="InParanoid" id="H3AA92"/>
<dbReference type="Ensembl" id="ENSLACT00000006616.1">
    <property type="protein sequence ID" value="ENSLACP00000006563.1"/>
    <property type="gene ID" value="ENSLACG00000005818.1"/>
</dbReference>
<reference evidence="1" key="3">
    <citation type="submission" date="2025-09" db="UniProtKB">
        <authorList>
            <consortium name="Ensembl"/>
        </authorList>
    </citation>
    <scope>IDENTIFICATION</scope>
</reference>
<evidence type="ECO:0000313" key="1">
    <source>
        <dbReference type="Ensembl" id="ENSLACP00000006563.1"/>
    </source>
</evidence>
<dbReference type="eggNOG" id="ENOG502RYBW">
    <property type="taxonomic scope" value="Eukaryota"/>
</dbReference>
<dbReference type="PANTHER" id="PTHR37162:SF1">
    <property type="entry name" value="BED-TYPE DOMAIN-CONTAINING PROTEIN"/>
    <property type="match status" value="1"/>
</dbReference>
<dbReference type="InterPro" id="IPR012337">
    <property type="entry name" value="RNaseH-like_sf"/>
</dbReference>
<proteinExistence type="predicted"/>
<dbReference type="AlphaFoldDB" id="H3AA92"/>